<dbReference type="SUPFAM" id="SSF50978">
    <property type="entry name" value="WD40 repeat-like"/>
    <property type="match status" value="1"/>
</dbReference>
<gene>
    <name evidence="8" type="ORF">CAUJ_LOCUS4399</name>
</gene>
<dbReference type="Pfam" id="PF00400">
    <property type="entry name" value="WD40"/>
    <property type="match status" value="2"/>
</dbReference>
<keyword evidence="4" id="KW-0677">Repeat</keyword>
<proteinExistence type="inferred from homology"/>
<dbReference type="GO" id="GO:0032040">
    <property type="term" value="C:small-subunit processome"/>
    <property type="evidence" value="ECO:0007669"/>
    <property type="project" value="TreeGrafter"/>
</dbReference>
<dbReference type="OrthoDB" id="1935146at2759"/>
<dbReference type="InterPro" id="IPR015943">
    <property type="entry name" value="WD40/YVTN_repeat-like_dom_sf"/>
</dbReference>
<evidence type="ECO:0000313" key="8">
    <source>
        <dbReference type="EMBL" id="CAD6188480.1"/>
    </source>
</evidence>
<keyword evidence="9" id="KW-1185">Reference proteome</keyword>
<protein>
    <recommendedName>
        <fullName evidence="10">U3 small nucleolar RNA-associated protein 18</fullName>
    </recommendedName>
</protein>
<comment type="subcellular location">
    <subcellularLocation>
        <location evidence="1">Nucleus</location>
        <location evidence="1">Nucleolus</location>
    </subcellularLocation>
</comment>
<keyword evidence="3" id="KW-0853">WD repeat</keyword>
<dbReference type="GO" id="GO:0006364">
    <property type="term" value="P:rRNA processing"/>
    <property type="evidence" value="ECO:0007669"/>
    <property type="project" value="UniProtKB-KW"/>
</dbReference>
<dbReference type="PANTHER" id="PTHR18359:SF0">
    <property type="entry name" value="U3 SMALL NUCLEOLAR RNA-ASSOCIATED PROTEIN 18 HOMOLOG"/>
    <property type="match status" value="1"/>
</dbReference>
<comment type="caution">
    <text evidence="8">The sequence shown here is derived from an EMBL/GenBank/DDBJ whole genome shotgun (WGS) entry which is preliminary data.</text>
</comment>
<feature type="region of interest" description="Disordered" evidence="7">
    <location>
        <begin position="59"/>
        <end position="89"/>
    </location>
</feature>
<comment type="similarity">
    <text evidence="6">Belongs to the WD repeat UTP18 family.</text>
</comment>
<reference evidence="8" key="1">
    <citation type="submission" date="2020-10" db="EMBL/GenBank/DDBJ databases">
        <authorList>
            <person name="Kikuchi T."/>
        </authorList>
    </citation>
    <scope>NUCLEOTIDE SEQUENCE</scope>
    <source>
        <strain evidence="8">NKZ352</strain>
    </source>
</reference>
<evidence type="ECO:0000256" key="5">
    <source>
        <dbReference type="ARBA" id="ARBA00023242"/>
    </source>
</evidence>
<dbReference type="EMBL" id="CAJGYM010000008">
    <property type="protein sequence ID" value="CAD6188480.1"/>
    <property type="molecule type" value="Genomic_DNA"/>
</dbReference>
<dbReference type="GO" id="GO:0034388">
    <property type="term" value="C:Pwp2p-containing subcomplex of 90S preribosome"/>
    <property type="evidence" value="ECO:0007669"/>
    <property type="project" value="TreeGrafter"/>
</dbReference>
<organism evidence="8 9">
    <name type="scientific">Caenorhabditis auriculariae</name>
    <dbReference type="NCBI Taxonomy" id="2777116"/>
    <lineage>
        <taxon>Eukaryota</taxon>
        <taxon>Metazoa</taxon>
        <taxon>Ecdysozoa</taxon>
        <taxon>Nematoda</taxon>
        <taxon>Chromadorea</taxon>
        <taxon>Rhabditida</taxon>
        <taxon>Rhabditina</taxon>
        <taxon>Rhabditomorpha</taxon>
        <taxon>Rhabditoidea</taxon>
        <taxon>Rhabditidae</taxon>
        <taxon>Peloderinae</taxon>
        <taxon>Caenorhabditis</taxon>
    </lineage>
</organism>
<dbReference type="InterPro" id="IPR045161">
    <property type="entry name" value="Utp18"/>
</dbReference>
<dbReference type="SMART" id="SM00320">
    <property type="entry name" value="WD40"/>
    <property type="match status" value="5"/>
</dbReference>
<dbReference type="InterPro" id="IPR036322">
    <property type="entry name" value="WD40_repeat_dom_sf"/>
</dbReference>
<dbReference type="PANTHER" id="PTHR18359">
    <property type="entry name" value="WD-REPEAT PROTEIN-RELATED"/>
    <property type="match status" value="1"/>
</dbReference>
<feature type="region of interest" description="Disordered" evidence="7">
    <location>
        <begin position="1"/>
        <end position="23"/>
    </location>
</feature>
<name>A0A8S1H4V8_9PELO</name>
<evidence type="ECO:0000313" key="9">
    <source>
        <dbReference type="Proteomes" id="UP000835052"/>
    </source>
</evidence>
<keyword evidence="2" id="KW-0698">rRNA processing</keyword>
<dbReference type="Gene3D" id="2.130.10.10">
    <property type="entry name" value="YVTN repeat-like/Quinoprotein amine dehydrogenase"/>
    <property type="match status" value="1"/>
</dbReference>
<evidence type="ECO:0000256" key="2">
    <source>
        <dbReference type="ARBA" id="ARBA00022552"/>
    </source>
</evidence>
<dbReference type="AlphaFoldDB" id="A0A8S1H4V8"/>
<keyword evidence="5" id="KW-0539">Nucleus</keyword>
<evidence type="ECO:0000256" key="6">
    <source>
        <dbReference type="ARBA" id="ARBA00025767"/>
    </source>
</evidence>
<dbReference type="Proteomes" id="UP000835052">
    <property type="component" value="Unassembled WGS sequence"/>
</dbReference>
<accession>A0A8S1H4V8</accession>
<evidence type="ECO:0008006" key="10">
    <source>
        <dbReference type="Google" id="ProtNLM"/>
    </source>
</evidence>
<evidence type="ECO:0000256" key="4">
    <source>
        <dbReference type="ARBA" id="ARBA00022737"/>
    </source>
</evidence>
<evidence type="ECO:0000256" key="1">
    <source>
        <dbReference type="ARBA" id="ARBA00004604"/>
    </source>
</evidence>
<sequence>MTKRSAETEIKRKAVWADEDDHNSKIEVPKLRKSIKDDLVRPTDDDTLKSEDYTQRLQTAFKKRHGGSTPAWAQSRKKEEDEDEESGLLTKSAGDYIEKDSFLPKTTISTTLIRDFNIAHKSTRPINVVRFHKTRPVLITADEAGTVQLFKVDSEVKKDNFLQSSKFTKFPIHSMEIFEKGQSVLCSSSTQEYLMSYNMEKSKAAQHRLPNSIPKQGINLFSISPDGQILAIAGHNFHVYLLAANVGFCLIFRWNTSKTISLPSNATDLKFAPGFSRELWVMTEDGQVVIADARGSSQHTFVDDGAVHGTRIALSNHGDYVATGSDTGIVNVYDGLKIRDETTPKPLFAVDSLTTAISSVSFSSDAQMVAITSNVKVNQLRLVHLRSKTVFKNFPLRHDKVTSARSTDFSPNSGYLAVGCDDGKLNLFRIEFFKDY</sequence>
<evidence type="ECO:0000256" key="7">
    <source>
        <dbReference type="SAM" id="MobiDB-lite"/>
    </source>
</evidence>
<dbReference type="InterPro" id="IPR001680">
    <property type="entry name" value="WD40_rpt"/>
</dbReference>
<evidence type="ECO:0000256" key="3">
    <source>
        <dbReference type="ARBA" id="ARBA00022574"/>
    </source>
</evidence>